<dbReference type="SUPFAM" id="SSF51294">
    <property type="entry name" value="Hedgehog/intein (Hint) domain"/>
    <property type="match status" value="1"/>
</dbReference>
<organism evidence="3 4">
    <name type="scientific">Celeribacter persicus</name>
    <dbReference type="NCBI Taxonomy" id="1651082"/>
    <lineage>
        <taxon>Bacteria</taxon>
        <taxon>Pseudomonadati</taxon>
        <taxon>Pseudomonadota</taxon>
        <taxon>Alphaproteobacteria</taxon>
        <taxon>Rhodobacterales</taxon>
        <taxon>Roseobacteraceae</taxon>
        <taxon>Celeribacter</taxon>
    </lineage>
</organism>
<dbReference type="InterPro" id="IPR028992">
    <property type="entry name" value="Hedgehog/Intein_dom"/>
</dbReference>
<dbReference type="Proteomes" id="UP000244077">
    <property type="component" value="Unassembled WGS sequence"/>
</dbReference>
<reference evidence="3 4" key="1">
    <citation type="submission" date="2018-04" db="EMBL/GenBank/DDBJ databases">
        <title>Genomic Encyclopedia of Archaeal and Bacterial Type Strains, Phase II (KMG-II): from individual species to whole genera.</title>
        <authorList>
            <person name="Goeker M."/>
        </authorList>
    </citation>
    <scope>NUCLEOTIDE SEQUENCE [LARGE SCALE GENOMIC DNA]</scope>
    <source>
        <strain evidence="3 4">DSM 100434</strain>
    </source>
</reference>
<evidence type="ECO:0000313" key="4">
    <source>
        <dbReference type="Proteomes" id="UP000244077"/>
    </source>
</evidence>
<dbReference type="OrthoDB" id="6305173at2"/>
<dbReference type="EMBL" id="QAOH01000001">
    <property type="protein sequence ID" value="PTQ75689.1"/>
    <property type="molecule type" value="Genomic_DNA"/>
</dbReference>
<gene>
    <name evidence="3" type="ORF">C8N42_101228</name>
</gene>
<dbReference type="Pfam" id="PF13403">
    <property type="entry name" value="Hint_2"/>
    <property type="match status" value="1"/>
</dbReference>
<proteinExistence type="predicted"/>
<feature type="region of interest" description="Disordered" evidence="1">
    <location>
        <begin position="1"/>
        <end position="43"/>
    </location>
</feature>
<dbReference type="InterPro" id="IPR036844">
    <property type="entry name" value="Hint_dom_sf"/>
</dbReference>
<dbReference type="AlphaFoldDB" id="A0A2T5HVR7"/>
<evidence type="ECO:0000256" key="1">
    <source>
        <dbReference type="SAM" id="MobiDB-lite"/>
    </source>
</evidence>
<keyword evidence="4" id="KW-1185">Reference proteome</keyword>
<name>A0A2T5HVR7_9RHOB</name>
<feature type="domain" description="Hedgehog/Intein (Hint)" evidence="2">
    <location>
        <begin position="96"/>
        <end position="243"/>
    </location>
</feature>
<accession>A0A2T5HVR7</accession>
<protein>
    <submittedName>
        <fullName evidence="3">Hint domain-containing protein</fullName>
    </submittedName>
</protein>
<comment type="caution">
    <text evidence="3">The sequence shown here is derived from an EMBL/GenBank/DDBJ whole genome shotgun (WGS) entry which is preliminary data.</text>
</comment>
<dbReference type="RefSeq" id="WP_107814699.1">
    <property type="nucleotide sequence ID" value="NZ_QAOH01000001.1"/>
</dbReference>
<sequence>MSQPLPGPLTGSRSRAERPQFSHTRSLGHLPASDPPTTGVTQPVKTAWTVRRTRPVERPVEALRRYNIAWRAPNGDICETPQTAPALPVFEAAFNAFARGALIPTVAGPVAIEDLLPGDEVVTVDNGVQQVEWIGSMALDTRGIRSPEAHAERLYRITSDTFGLGRPTPDLMLGSGARYLLKTDGLKSWLGTAQAMAPITGMVDGVSVIEVTPISAVRSYHLALGRHSLIRVNGVELESYHPGTAASAQLQGDLRARFMALFPHLDSLGDFGALAYPRLTPGDLSEMMFR</sequence>
<evidence type="ECO:0000313" key="3">
    <source>
        <dbReference type="EMBL" id="PTQ75689.1"/>
    </source>
</evidence>
<evidence type="ECO:0000259" key="2">
    <source>
        <dbReference type="Pfam" id="PF13403"/>
    </source>
</evidence>